<comment type="subcellular location">
    <subcellularLocation>
        <location evidence="1">Cytoplasm</location>
        <location evidence="1">Cytoskeleton</location>
        <location evidence="1">Microtubule organizing center</location>
        <location evidence="1">Centrosome</location>
        <location evidence="1">Centriole</location>
    </subcellularLocation>
</comment>
<feature type="coiled-coil region" evidence="9">
    <location>
        <begin position="954"/>
        <end position="1016"/>
    </location>
</feature>
<evidence type="ECO:0000256" key="5">
    <source>
        <dbReference type="ARBA" id="ARBA00022701"/>
    </source>
</evidence>
<dbReference type="PANTHER" id="PTHR34031">
    <property type="entry name" value="CENTROSOMAL PROTEIN OF 162 KDA"/>
    <property type="match status" value="1"/>
</dbReference>
<feature type="coiled-coil region" evidence="9">
    <location>
        <begin position="1267"/>
        <end position="1294"/>
    </location>
</feature>
<feature type="region of interest" description="Disordered" evidence="10">
    <location>
        <begin position="256"/>
        <end position="288"/>
    </location>
</feature>
<evidence type="ECO:0000256" key="4">
    <source>
        <dbReference type="ARBA" id="ARBA00022490"/>
    </source>
</evidence>
<evidence type="ECO:0000256" key="9">
    <source>
        <dbReference type="SAM" id="Coils"/>
    </source>
</evidence>
<dbReference type="GO" id="GO:0034451">
    <property type="term" value="C:centriolar satellite"/>
    <property type="evidence" value="ECO:0007669"/>
    <property type="project" value="TreeGrafter"/>
</dbReference>
<keyword evidence="12" id="KW-1185">Reference proteome</keyword>
<keyword evidence="7 9" id="KW-0175">Coiled coil</keyword>
<feature type="compositionally biased region" description="Polar residues" evidence="10">
    <location>
        <begin position="1161"/>
        <end position="1171"/>
    </location>
</feature>
<name>A0A1V4JMB5_PATFA</name>
<protein>
    <recommendedName>
        <fullName evidence="3">Centrosomal protein of 162 kDa</fullName>
    </recommendedName>
</protein>
<evidence type="ECO:0000256" key="1">
    <source>
        <dbReference type="ARBA" id="ARBA00004114"/>
    </source>
</evidence>
<feature type="coiled-coil region" evidence="9">
    <location>
        <begin position="866"/>
        <end position="907"/>
    </location>
</feature>
<dbReference type="PANTHER" id="PTHR34031:SF1">
    <property type="entry name" value="CENTROSOMAL PROTEIN OF 162 KDA"/>
    <property type="match status" value="1"/>
</dbReference>
<evidence type="ECO:0000256" key="2">
    <source>
        <dbReference type="ARBA" id="ARBA00009485"/>
    </source>
</evidence>
<evidence type="ECO:0000313" key="11">
    <source>
        <dbReference type="EMBL" id="OPJ73331.1"/>
    </source>
</evidence>
<feature type="region of interest" description="Disordered" evidence="10">
    <location>
        <begin position="570"/>
        <end position="622"/>
    </location>
</feature>
<keyword evidence="4" id="KW-0963">Cytoplasm</keyword>
<dbReference type="GO" id="GO:0005654">
    <property type="term" value="C:nucleoplasm"/>
    <property type="evidence" value="ECO:0007669"/>
    <property type="project" value="TreeGrafter"/>
</dbReference>
<keyword evidence="8" id="KW-0206">Cytoskeleton</keyword>
<gene>
    <name evidence="11" type="primary">CEP162</name>
    <name evidence="11" type="ORF">AV530_005710</name>
</gene>
<evidence type="ECO:0000256" key="3">
    <source>
        <dbReference type="ARBA" id="ARBA00021406"/>
    </source>
</evidence>
<sequence>MCFGGQYGGREGFPGNHAASQGGGPGRERPDGTQRYCPSAYVRMPYSIQRVKAGSSCHNSPVKINLLVFKLSCLEGALQLQIMAHRFSKEEIDEQFEEFLKESLSDDSLGNSKKKPSILETLGQPRKKEPKKKDSVPWWISEEDLDDGGMLGATGNFVKIQNTSQPTEEIDEKMQLQKSNGVLFSLSRDSLETNDSVLASGPNQSVVGVGLDTLEEQEEKEIFFAKLEQEASSTIDYSRLNKDLDSHDSVLLAPFVRNEKTEKGEESTHEEKSGSYSEDFEEETDDNPVLKTEGSQVNQNIMSGVDLSPQQQEEANAGMLAKVVLLDSQDSTTEFPKAIETSNVALGEHDLPEEVSGIEMNEAGTSYGRTTSDIEALHQAYHHIDQSLGDTDEQKLQDSAMAISECLVQGASQNNDVYPKNMSTIESDLPTVEELMKPIKGHSCNIQSFDVEPESPVKLVGSTANDLFSHSPFKEHQNNTAWETNLFEKFNREESILLQRAVNDNNFQRVTEKEIQTSELQPDVLREKIAQDSLLSPKGNKTKQALQCYSFKNKRSESVTTKPVSYKNIRSPASLHKKKSSYGPPGMVRSSGYGKPTSVSKQSFPANEKKAPKETFKKTSVKAKSPADRARYKEALFATRIIGSATNEPSSKGSINRIMSGQSVVNNLGHQAVAYCRQYQRDLSFSPTKNCDRELYLLKRVQVAEEDLNTARELIRQLTSTVSEKEKEIETKIVELKTQHEKELSRLGQENYVLQSKLRSMEELTQGKSWTHHTATVPVTEEKLAQIRKEIEDQEVIIQGYQQENERLYKQMKELQIQNKKNEEQMYKENQCLMSELIALREKTAKTNNIQSQIVQNSEPARNWSFTELMSELQAAQKEETKLQEEIRCLKQDKQALQVDLGQAKKERDLAKVQIASTSDEKSYEFKMMEESYKQEIAHLKRRLQWYAENQDILDKDAARLKDAREEIEKLKLEVEKLRTEAGDQCVQQKKRSQDRAADARRIQDLERQIREMEGILKRRYPNSLPALIYAAAAAEKTDDFSAKTKTVDFLERRIKKLETELEGKDDEAKKSLRAMEQQFQKIKMQYEQRLVELEQLLAYKFMSESPTLNGDKAQSTELEQELQNLKKTHQITVKNLQTEIENLRSQNSQLKLRSKKDNKGLQSGDSQMKQDNTKDRLLKLNEELVTKNREIQDLTKTIEKLQKERMMMLSDNNLRNKTDNKENSTEILIKNTSATNKRNSSNSEPFQRIFNDDKVYQPHAFSDSNLLEVLQENAQLKEELERLSLEMNQQRVKSQATLAYSENSMRRMQEDTAEYIASLKASHQREVEKIICQHAKEHSTSKVAELNSRISTQEILIRHLQDQISEQQRHQEALLISQMREELLQKEVTKLLEELREAKESQSPEMKHFLCLEKKIKHIETRHAEREQEIQKATQLTHLSDARQTHEVERWRRLAQRKNQELEKFRCIQRDRRLLEDILAPLLLPVARNSRKRRILRSSREACLSTHAVHSNTF</sequence>
<organism evidence="11 12">
    <name type="scientific">Patagioenas fasciata monilis</name>
    <dbReference type="NCBI Taxonomy" id="372326"/>
    <lineage>
        <taxon>Eukaryota</taxon>
        <taxon>Metazoa</taxon>
        <taxon>Chordata</taxon>
        <taxon>Craniata</taxon>
        <taxon>Vertebrata</taxon>
        <taxon>Euteleostomi</taxon>
        <taxon>Archelosauria</taxon>
        <taxon>Archosauria</taxon>
        <taxon>Dinosauria</taxon>
        <taxon>Saurischia</taxon>
        <taxon>Theropoda</taxon>
        <taxon>Coelurosauria</taxon>
        <taxon>Aves</taxon>
        <taxon>Neognathae</taxon>
        <taxon>Neoaves</taxon>
        <taxon>Columbimorphae</taxon>
        <taxon>Columbiformes</taxon>
        <taxon>Columbidae</taxon>
        <taxon>Patagioenas</taxon>
    </lineage>
</organism>
<dbReference type="InterPro" id="IPR038774">
    <property type="entry name" value="CEP162-like"/>
</dbReference>
<reference evidence="11 12" key="1">
    <citation type="submission" date="2016-02" db="EMBL/GenBank/DDBJ databases">
        <title>Band-tailed pigeon sequencing and assembly.</title>
        <authorList>
            <person name="Soares A.E."/>
            <person name="Novak B.J."/>
            <person name="Rice E.S."/>
            <person name="O'Connell B."/>
            <person name="Chang D."/>
            <person name="Weber S."/>
            <person name="Shapiro B."/>
        </authorList>
    </citation>
    <scope>NUCLEOTIDE SEQUENCE [LARGE SCALE GENOMIC DNA]</scope>
    <source>
        <strain evidence="11">BTP2013</strain>
        <tissue evidence="11">Blood</tissue>
    </source>
</reference>
<evidence type="ECO:0000256" key="10">
    <source>
        <dbReference type="SAM" id="MobiDB-lite"/>
    </source>
</evidence>
<feature type="coiled-coil region" evidence="9">
    <location>
        <begin position="1344"/>
        <end position="1437"/>
    </location>
</feature>
<feature type="region of interest" description="Disordered" evidence="10">
    <location>
        <begin position="13"/>
        <end position="35"/>
    </location>
</feature>
<feature type="region of interest" description="Disordered" evidence="10">
    <location>
        <begin position="1145"/>
        <end position="1176"/>
    </location>
</feature>
<dbReference type="STRING" id="372326.A0A1V4JMB5"/>
<dbReference type="GO" id="GO:0005814">
    <property type="term" value="C:centriole"/>
    <property type="evidence" value="ECO:0007669"/>
    <property type="project" value="UniProtKB-SubCell"/>
</dbReference>
<evidence type="ECO:0000313" key="12">
    <source>
        <dbReference type="Proteomes" id="UP000190648"/>
    </source>
</evidence>
<evidence type="ECO:0000256" key="7">
    <source>
        <dbReference type="ARBA" id="ARBA00023054"/>
    </source>
</evidence>
<feature type="coiled-coil region" evidence="9">
    <location>
        <begin position="701"/>
        <end position="728"/>
    </location>
</feature>
<comment type="caution">
    <text evidence="11">The sequence shown here is derived from an EMBL/GenBank/DDBJ whole genome shotgun (WGS) entry which is preliminary data.</text>
</comment>
<dbReference type="GO" id="GO:0005879">
    <property type="term" value="C:axonemal microtubule"/>
    <property type="evidence" value="ECO:0007669"/>
    <property type="project" value="TreeGrafter"/>
</dbReference>
<dbReference type="EMBL" id="LSYS01006902">
    <property type="protein sequence ID" value="OPJ73331.1"/>
    <property type="molecule type" value="Genomic_DNA"/>
</dbReference>
<proteinExistence type="inferred from homology"/>
<evidence type="ECO:0000256" key="8">
    <source>
        <dbReference type="ARBA" id="ARBA00023212"/>
    </source>
</evidence>
<feature type="compositionally biased region" description="Basic and acidic residues" evidence="10">
    <location>
        <begin position="257"/>
        <end position="273"/>
    </location>
</feature>
<comment type="similarity">
    <text evidence="2">Belongs to the CEP162 family.</text>
</comment>
<feature type="region of interest" description="Disordered" evidence="10">
    <location>
        <begin position="105"/>
        <end position="139"/>
    </location>
</feature>
<feature type="compositionally biased region" description="Basic and acidic residues" evidence="10">
    <location>
        <begin position="607"/>
        <end position="617"/>
    </location>
</feature>
<dbReference type="Proteomes" id="UP000190648">
    <property type="component" value="Unassembled WGS sequence"/>
</dbReference>
<keyword evidence="6" id="KW-0970">Cilium biogenesis/degradation</keyword>
<dbReference type="OrthoDB" id="2157184at2759"/>
<keyword evidence="5" id="KW-0493">Microtubule</keyword>
<feature type="coiled-coil region" evidence="9">
    <location>
        <begin position="784"/>
        <end position="830"/>
    </location>
</feature>
<accession>A0A1V4JMB5</accession>
<evidence type="ECO:0000256" key="6">
    <source>
        <dbReference type="ARBA" id="ARBA00022794"/>
    </source>
</evidence>
<dbReference type="GO" id="GO:0060271">
    <property type="term" value="P:cilium assembly"/>
    <property type="evidence" value="ECO:0007669"/>
    <property type="project" value="TreeGrafter"/>
</dbReference>